<evidence type="ECO:0000259" key="9">
    <source>
        <dbReference type="PROSITE" id="PS50020"/>
    </source>
</evidence>
<dbReference type="InParanoid" id="A0A2J7QUX3"/>
<feature type="coiled-coil region" evidence="7">
    <location>
        <begin position="714"/>
        <end position="748"/>
    </location>
</feature>
<dbReference type="InterPro" id="IPR039726">
    <property type="entry name" value="Prp40-like"/>
</dbReference>
<dbReference type="Proteomes" id="UP000235965">
    <property type="component" value="Unassembled WGS sequence"/>
</dbReference>
<feature type="region of interest" description="Disordered" evidence="8">
    <location>
        <begin position="299"/>
        <end position="379"/>
    </location>
</feature>
<feature type="region of interest" description="Disordered" evidence="8">
    <location>
        <begin position="65"/>
        <end position="99"/>
    </location>
</feature>
<reference evidence="11 12" key="1">
    <citation type="submission" date="2017-12" db="EMBL/GenBank/DDBJ databases">
        <title>Hemimetabolous genomes reveal molecular basis of termite eusociality.</title>
        <authorList>
            <person name="Harrison M.C."/>
            <person name="Jongepier E."/>
            <person name="Robertson H.M."/>
            <person name="Arning N."/>
            <person name="Bitard-Feildel T."/>
            <person name="Chao H."/>
            <person name="Childers C.P."/>
            <person name="Dinh H."/>
            <person name="Doddapaneni H."/>
            <person name="Dugan S."/>
            <person name="Gowin J."/>
            <person name="Greiner C."/>
            <person name="Han Y."/>
            <person name="Hu H."/>
            <person name="Hughes D.S.T."/>
            <person name="Huylmans A.-K."/>
            <person name="Kemena C."/>
            <person name="Kremer L.P.M."/>
            <person name="Lee S.L."/>
            <person name="Lopez-Ezquerra A."/>
            <person name="Mallet L."/>
            <person name="Monroy-Kuhn J.M."/>
            <person name="Moser A."/>
            <person name="Murali S.C."/>
            <person name="Muzny D.M."/>
            <person name="Otani S."/>
            <person name="Piulachs M.-D."/>
            <person name="Poelchau M."/>
            <person name="Qu J."/>
            <person name="Schaub F."/>
            <person name="Wada-Katsumata A."/>
            <person name="Worley K.C."/>
            <person name="Xie Q."/>
            <person name="Ylla G."/>
            <person name="Poulsen M."/>
            <person name="Gibbs R.A."/>
            <person name="Schal C."/>
            <person name="Richards S."/>
            <person name="Belles X."/>
            <person name="Korb J."/>
            <person name="Bornberg-Bauer E."/>
        </authorList>
    </citation>
    <scope>NUCLEOTIDE SEQUENCE [LARGE SCALE GENOMIC DNA]</scope>
    <source>
        <tissue evidence="11">Whole body</tissue>
    </source>
</reference>
<evidence type="ECO:0000256" key="5">
    <source>
        <dbReference type="ARBA" id="ARBA00075613"/>
    </source>
</evidence>
<feature type="compositionally biased region" description="Polar residues" evidence="8">
    <location>
        <begin position="364"/>
        <end position="376"/>
    </location>
</feature>
<comment type="caution">
    <text evidence="11">The sequence shown here is derived from an EMBL/GenBank/DDBJ whole genome shotgun (WGS) entry which is preliminary data.</text>
</comment>
<evidence type="ECO:0000259" key="10">
    <source>
        <dbReference type="PROSITE" id="PS51676"/>
    </source>
</evidence>
<feature type="region of interest" description="Disordered" evidence="8">
    <location>
        <begin position="112"/>
        <end position="155"/>
    </location>
</feature>
<keyword evidence="1" id="KW-0677">Repeat</keyword>
<evidence type="ECO:0000256" key="7">
    <source>
        <dbReference type="SAM" id="Coils"/>
    </source>
</evidence>
<dbReference type="PANTHER" id="PTHR11864:SF0">
    <property type="entry name" value="PRP40 PRE-MRNA PROCESSING FACTOR 40 HOMOLOG A (YEAST)"/>
    <property type="match status" value="1"/>
</dbReference>
<dbReference type="SUPFAM" id="SSF51045">
    <property type="entry name" value="WW domain"/>
    <property type="match status" value="2"/>
</dbReference>
<evidence type="ECO:0000256" key="4">
    <source>
        <dbReference type="ARBA" id="ARBA00072039"/>
    </source>
</evidence>
<feature type="domain" description="FF" evidence="10">
    <location>
        <begin position="598"/>
        <end position="659"/>
    </location>
</feature>
<feature type="compositionally biased region" description="Basic residues" evidence="8">
    <location>
        <begin position="796"/>
        <end position="820"/>
    </location>
</feature>
<proteinExistence type="predicted"/>
<dbReference type="FunFam" id="2.20.70.10:FF:000101">
    <property type="entry name" value="Pre-mRNA-processing factor 40"/>
    <property type="match status" value="1"/>
</dbReference>
<dbReference type="GO" id="GO:0045292">
    <property type="term" value="P:mRNA cis splicing, via spliceosome"/>
    <property type="evidence" value="ECO:0007669"/>
    <property type="project" value="InterPro"/>
</dbReference>
<dbReference type="PROSITE" id="PS01159">
    <property type="entry name" value="WW_DOMAIN_1"/>
    <property type="match status" value="1"/>
</dbReference>
<gene>
    <name evidence="11" type="ORF">B7P43_G10086</name>
</gene>
<dbReference type="STRING" id="105785.A0A2J7QUX3"/>
<feature type="region of interest" description="Disordered" evidence="8">
    <location>
        <begin position="1"/>
        <end position="44"/>
    </location>
</feature>
<dbReference type="PANTHER" id="PTHR11864">
    <property type="entry name" value="PRE-MRNA-PROCESSING PROTEIN PRP40"/>
    <property type="match status" value="1"/>
</dbReference>
<feature type="compositionally biased region" description="Polar residues" evidence="8">
    <location>
        <begin position="1"/>
        <end position="10"/>
    </location>
</feature>
<dbReference type="InterPro" id="IPR002713">
    <property type="entry name" value="FF_domain"/>
</dbReference>
<dbReference type="OrthoDB" id="187617at2759"/>
<feature type="compositionally biased region" description="Pro residues" evidence="8">
    <location>
        <begin position="66"/>
        <end position="90"/>
    </location>
</feature>
<feature type="compositionally biased region" description="Pro residues" evidence="8">
    <location>
        <begin position="27"/>
        <end position="44"/>
    </location>
</feature>
<feature type="compositionally biased region" description="Low complexity" evidence="8">
    <location>
        <begin position="299"/>
        <end position="315"/>
    </location>
</feature>
<dbReference type="PROSITE" id="PS51676">
    <property type="entry name" value="FF"/>
    <property type="match status" value="4"/>
</dbReference>
<dbReference type="GO" id="GO:0003723">
    <property type="term" value="F:RNA binding"/>
    <property type="evidence" value="ECO:0007669"/>
    <property type="project" value="TreeGrafter"/>
</dbReference>
<feature type="compositionally biased region" description="Low complexity" evidence="8">
    <location>
        <begin position="229"/>
        <end position="238"/>
    </location>
</feature>
<feature type="region of interest" description="Disordered" evidence="8">
    <location>
        <begin position="789"/>
        <end position="949"/>
    </location>
</feature>
<dbReference type="InterPro" id="IPR001202">
    <property type="entry name" value="WW_dom"/>
</dbReference>
<feature type="domain" description="WW" evidence="9">
    <location>
        <begin position="188"/>
        <end position="216"/>
    </location>
</feature>
<dbReference type="FunFam" id="1.10.10.440:FF:000003">
    <property type="entry name" value="Pre-mRNA processing factor 40 homolog A"/>
    <property type="match status" value="1"/>
</dbReference>
<dbReference type="EMBL" id="NEVH01010480">
    <property type="protein sequence ID" value="PNF32383.1"/>
    <property type="molecule type" value="Genomic_DNA"/>
</dbReference>
<feature type="compositionally biased region" description="Low complexity" evidence="8">
    <location>
        <begin position="335"/>
        <end position="346"/>
    </location>
</feature>
<evidence type="ECO:0000313" key="12">
    <source>
        <dbReference type="Proteomes" id="UP000235965"/>
    </source>
</evidence>
<evidence type="ECO:0000256" key="6">
    <source>
        <dbReference type="ARBA" id="ARBA00080326"/>
    </source>
</evidence>
<feature type="domain" description="FF" evidence="10">
    <location>
        <begin position="385"/>
        <end position="439"/>
    </location>
</feature>
<dbReference type="GO" id="GO:0005685">
    <property type="term" value="C:U1 snRNP"/>
    <property type="evidence" value="ECO:0007669"/>
    <property type="project" value="TreeGrafter"/>
</dbReference>
<dbReference type="SMART" id="SM00456">
    <property type="entry name" value="WW"/>
    <property type="match status" value="2"/>
</dbReference>
<dbReference type="PROSITE" id="PS50020">
    <property type="entry name" value="WW_DOMAIN_2"/>
    <property type="match status" value="2"/>
</dbReference>
<dbReference type="GO" id="GO:0071004">
    <property type="term" value="C:U2-type prespliceosome"/>
    <property type="evidence" value="ECO:0007669"/>
    <property type="project" value="TreeGrafter"/>
</dbReference>
<dbReference type="FunFam" id="1.10.10.440:FF:000002">
    <property type="entry name" value="pre-mRNA-processing factor 40 homolog A isoform X1"/>
    <property type="match status" value="1"/>
</dbReference>
<dbReference type="FunCoup" id="A0A2J7QUX3">
    <property type="interactions" value="2316"/>
</dbReference>
<organism evidence="11 12">
    <name type="scientific">Cryptotermes secundus</name>
    <dbReference type="NCBI Taxonomy" id="105785"/>
    <lineage>
        <taxon>Eukaryota</taxon>
        <taxon>Metazoa</taxon>
        <taxon>Ecdysozoa</taxon>
        <taxon>Arthropoda</taxon>
        <taxon>Hexapoda</taxon>
        <taxon>Insecta</taxon>
        <taxon>Pterygota</taxon>
        <taxon>Neoptera</taxon>
        <taxon>Polyneoptera</taxon>
        <taxon>Dictyoptera</taxon>
        <taxon>Blattodea</taxon>
        <taxon>Blattoidea</taxon>
        <taxon>Termitoidae</taxon>
        <taxon>Kalotermitidae</taxon>
        <taxon>Cryptotermitinae</taxon>
        <taxon>Cryptotermes</taxon>
    </lineage>
</organism>
<feature type="compositionally biased region" description="Basic residues" evidence="8">
    <location>
        <begin position="869"/>
        <end position="883"/>
    </location>
</feature>
<name>A0A2J7QUX3_9NEOP</name>
<dbReference type="InterPro" id="IPR036517">
    <property type="entry name" value="FF_domain_sf"/>
</dbReference>
<feature type="domain" description="FF" evidence="10">
    <location>
        <begin position="507"/>
        <end position="579"/>
    </location>
</feature>
<dbReference type="SUPFAM" id="SSF81698">
    <property type="entry name" value="FF domain"/>
    <property type="match status" value="5"/>
</dbReference>
<dbReference type="FunFam" id="1.10.10.440:FF:000015">
    <property type="entry name" value="pre-mRNA-processing factor 40 homolog B isoform X2"/>
    <property type="match status" value="1"/>
</dbReference>
<dbReference type="InterPro" id="IPR036020">
    <property type="entry name" value="WW_dom_sf"/>
</dbReference>
<feature type="region of interest" description="Disordered" evidence="8">
    <location>
        <begin position="229"/>
        <end position="252"/>
    </location>
</feature>
<dbReference type="Gene3D" id="1.10.10.440">
    <property type="entry name" value="FF domain"/>
    <property type="match status" value="5"/>
</dbReference>
<feature type="compositionally biased region" description="Low complexity" evidence="8">
    <location>
        <begin position="857"/>
        <end position="868"/>
    </location>
</feature>
<dbReference type="Pfam" id="PF01846">
    <property type="entry name" value="FF"/>
    <property type="match status" value="3"/>
</dbReference>
<keyword evidence="12" id="KW-1185">Reference proteome</keyword>
<comment type="subunit">
    <text evidence="3">Interacts with the N-terminus of HD.</text>
</comment>
<dbReference type="SMART" id="SM00441">
    <property type="entry name" value="FF"/>
    <property type="match status" value="4"/>
</dbReference>
<dbReference type="Pfam" id="PF00397">
    <property type="entry name" value="WW"/>
    <property type="match status" value="2"/>
</dbReference>
<sequence>MAANSGQGPPNGTMPGPFGPPGISGTPPGPGYTPVNVPPPMIPPRGPGFIPPPVMPVGGAPGDIRLPPPIIPPFSVPPPGFGFGGPPAPPTNHNGGEGAVISAAPQMTAGGAIAADMGSGGPGRPVPPQHGDSTLTGDMAEVKTQSDWTEHKAPDGRTYYYNSVTKQSLWEKPDELKTPAELLLSQCPWKEYRSESGKTYYHNVNTKESRWTVPKELEELKARIAAEETTTSAATLAAPLPPPANSIPVPMSSPALSQPMQVTPLPSVLTSGPPVAAVASQLSPGVSLPPVPIIPGTVPVSAVNVPPSAAAVPSPHQGTPPPSSAANKNSTAPSAMDQAMAATLAAISIPTPPSKTADEDSGSNKDSAPGSRTSTPEPKLVFKDKKEAIEAFKDLLRERDVPSNVSWETAVKLISSDPRYPTLRKLNEKKQAFNAYKTQRQKEEREEQRQRAKKAREDLEEFLMTSVKITSGTKYYRCEDLFGNLDVWKNVAESDRRDIYEDVVFSLAKREKEEAKTMKKRNMKQLAEILDAMTNIGHRTTWQEAQQMLLDNHAFSDDANLLGMDKEDALIVFEEHIRELEKEEEEDKEREKKRLKRQHRKNRDAFVTLLDELHEQGKLTSMSLWVELYPIISADLRFSAMLGQSGSTPLDLFKFYVEDLKSRFHDEKKIIKEILKEKGFEVQVNTSFEEFATVVCEDRRSATLDAGNVKLTYNAFLEKAEARERERIKEESRRLKKLEASFKSLLKAANVDYTSNWDDIRAKLEGESSFEAITLESERVRIFKEYQHENEEACSHHHSRSKKSRKSKKQRKRSRTRSRSRSPGGSESDDDHGGHSRGRKRRHRTSRSPSNTSRAGSVDSSDSQYSSARRARHKKSKRKKARSRSPVSPPPVHHSSGSDSGHKQSRKQRLARGSRSDENISPPSTNMGAPLSASIKALGKSEDGELSEGELEKRRLLLLQQLQQEN</sequence>
<evidence type="ECO:0000256" key="8">
    <source>
        <dbReference type="SAM" id="MobiDB-lite"/>
    </source>
</evidence>
<feature type="compositionally biased region" description="Basic residues" evidence="8">
    <location>
        <begin position="903"/>
        <end position="912"/>
    </location>
</feature>
<feature type="compositionally biased region" description="Polar residues" evidence="8">
    <location>
        <begin position="324"/>
        <end position="333"/>
    </location>
</feature>
<feature type="compositionally biased region" description="Basic residues" evidence="8">
    <location>
        <begin position="835"/>
        <end position="846"/>
    </location>
</feature>
<evidence type="ECO:0000256" key="2">
    <source>
        <dbReference type="ARBA" id="ARBA00058987"/>
    </source>
</evidence>
<dbReference type="CDD" id="cd00201">
    <property type="entry name" value="WW"/>
    <property type="match status" value="2"/>
</dbReference>
<feature type="domain" description="WW" evidence="9">
    <location>
        <begin position="142"/>
        <end position="175"/>
    </location>
</feature>
<keyword evidence="7" id="KW-0175">Coiled coil</keyword>
<dbReference type="Pfam" id="PF25432">
    <property type="entry name" value="FF_PRPF40A"/>
    <property type="match status" value="1"/>
</dbReference>
<comment type="function">
    <text evidence="2">May be involved in pre-mRNA splicing.</text>
</comment>
<dbReference type="FunFam" id="2.20.70.10:FF:000050">
    <property type="entry name" value="pre-mRNA-processing factor 40 homolog B isoform X1"/>
    <property type="match status" value="1"/>
</dbReference>
<evidence type="ECO:0000256" key="1">
    <source>
        <dbReference type="ARBA" id="ARBA00022737"/>
    </source>
</evidence>
<feature type="domain" description="FF" evidence="10">
    <location>
        <begin position="734"/>
        <end position="789"/>
    </location>
</feature>
<feature type="coiled-coil region" evidence="7">
    <location>
        <begin position="426"/>
        <end position="465"/>
    </location>
</feature>
<feature type="coiled-coil region" evidence="7">
    <location>
        <begin position="566"/>
        <end position="605"/>
    </location>
</feature>
<dbReference type="Gene3D" id="2.20.70.10">
    <property type="match status" value="2"/>
</dbReference>
<protein>
    <recommendedName>
        <fullName evidence="4">Pre-mRNA-processing factor 40 homolog B</fullName>
    </recommendedName>
    <alternativeName>
        <fullName evidence="5">Huntingtin yeast partner C</fullName>
    </alternativeName>
    <alternativeName>
        <fullName evidence="6">Huntingtin-interacting protein C</fullName>
    </alternativeName>
</protein>
<accession>A0A2J7QUX3</accession>
<evidence type="ECO:0000256" key="3">
    <source>
        <dbReference type="ARBA" id="ARBA00063790"/>
    </source>
</evidence>
<dbReference type="AlphaFoldDB" id="A0A2J7QUX3"/>
<evidence type="ECO:0000313" key="11">
    <source>
        <dbReference type="EMBL" id="PNF32383.1"/>
    </source>
</evidence>